<dbReference type="OrthoDB" id="10261556at2759"/>
<evidence type="ECO:0000256" key="11">
    <source>
        <dbReference type="SAM" id="MobiDB-lite"/>
    </source>
</evidence>
<dbReference type="InterPro" id="IPR036390">
    <property type="entry name" value="WH_DNA-bd_sf"/>
</dbReference>
<keyword evidence="4" id="KW-0378">Hydrolase</keyword>
<evidence type="ECO:0000256" key="7">
    <source>
        <dbReference type="ARBA" id="ARBA00023125"/>
    </source>
</evidence>
<dbReference type="Pfam" id="PF09382">
    <property type="entry name" value="RQC"/>
    <property type="match status" value="1"/>
</dbReference>
<proteinExistence type="inferred from homology"/>
<dbReference type="PROSITE" id="PS51194">
    <property type="entry name" value="HELICASE_CTER"/>
    <property type="match status" value="1"/>
</dbReference>
<keyword evidence="5" id="KW-0347">Helicase</keyword>
<dbReference type="Pfam" id="PF00570">
    <property type="entry name" value="HRDC"/>
    <property type="match status" value="1"/>
</dbReference>
<dbReference type="InterPro" id="IPR044876">
    <property type="entry name" value="HRDC_dom_sf"/>
</dbReference>
<evidence type="ECO:0000256" key="8">
    <source>
        <dbReference type="ARBA" id="ARBA00023235"/>
    </source>
</evidence>
<reference evidence="15" key="1">
    <citation type="submission" date="2020-11" db="EMBL/GenBank/DDBJ databases">
        <authorList>
            <person name="Tran Van P."/>
        </authorList>
    </citation>
    <scope>NUCLEOTIDE SEQUENCE</scope>
</reference>
<dbReference type="InterPro" id="IPR004589">
    <property type="entry name" value="DNA_helicase_ATP-dep_RecQ"/>
</dbReference>
<evidence type="ECO:0000256" key="9">
    <source>
        <dbReference type="ARBA" id="ARBA00034617"/>
    </source>
</evidence>
<dbReference type="PANTHER" id="PTHR13710:SF120">
    <property type="entry name" value="BIFUNCTIONAL 3'-5' EXONUCLEASE_ATP-DEPENDENT HELICASE WRN"/>
    <property type="match status" value="1"/>
</dbReference>
<dbReference type="Gene3D" id="1.10.150.80">
    <property type="entry name" value="HRDC domain"/>
    <property type="match status" value="1"/>
</dbReference>
<dbReference type="GO" id="GO:0005737">
    <property type="term" value="C:cytoplasm"/>
    <property type="evidence" value="ECO:0007669"/>
    <property type="project" value="TreeGrafter"/>
</dbReference>
<dbReference type="GO" id="GO:0005634">
    <property type="term" value="C:nucleus"/>
    <property type="evidence" value="ECO:0007669"/>
    <property type="project" value="TreeGrafter"/>
</dbReference>
<dbReference type="GO" id="GO:0005524">
    <property type="term" value="F:ATP binding"/>
    <property type="evidence" value="ECO:0007669"/>
    <property type="project" value="UniProtKB-KW"/>
</dbReference>
<protein>
    <recommendedName>
        <fullName evidence="10">DNA 3'-5' helicase</fullName>
        <ecNumber evidence="10">5.6.2.4</ecNumber>
    </recommendedName>
</protein>
<dbReference type="InterPro" id="IPR001650">
    <property type="entry name" value="Helicase_C-like"/>
</dbReference>
<organism evidence="15">
    <name type="scientific">Darwinula stevensoni</name>
    <dbReference type="NCBI Taxonomy" id="69355"/>
    <lineage>
        <taxon>Eukaryota</taxon>
        <taxon>Metazoa</taxon>
        <taxon>Ecdysozoa</taxon>
        <taxon>Arthropoda</taxon>
        <taxon>Crustacea</taxon>
        <taxon>Oligostraca</taxon>
        <taxon>Ostracoda</taxon>
        <taxon>Podocopa</taxon>
        <taxon>Podocopida</taxon>
        <taxon>Darwinulocopina</taxon>
        <taxon>Darwinuloidea</taxon>
        <taxon>Darwinulidae</taxon>
        <taxon>Darwinula</taxon>
    </lineage>
</organism>
<dbReference type="GO" id="GO:0006260">
    <property type="term" value="P:DNA replication"/>
    <property type="evidence" value="ECO:0007669"/>
    <property type="project" value="InterPro"/>
</dbReference>
<feature type="compositionally biased region" description="Basic residues" evidence="11">
    <location>
        <begin position="785"/>
        <end position="794"/>
    </location>
</feature>
<keyword evidence="3" id="KW-0547">Nucleotide-binding</keyword>
<dbReference type="SMART" id="SM00341">
    <property type="entry name" value="HRDC"/>
    <property type="match status" value="1"/>
</dbReference>
<dbReference type="SUPFAM" id="SSF46785">
    <property type="entry name" value="Winged helix' DNA-binding domain"/>
    <property type="match status" value="1"/>
</dbReference>
<dbReference type="InterPro" id="IPR014001">
    <property type="entry name" value="Helicase_ATP-bd"/>
</dbReference>
<evidence type="ECO:0000259" key="12">
    <source>
        <dbReference type="PROSITE" id="PS50967"/>
    </source>
</evidence>
<evidence type="ECO:0000313" key="16">
    <source>
        <dbReference type="Proteomes" id="UP000677054"/>
    </source>
</evidence>
<keyword evidence="16" id="KW-1185">Reference proteome</keyword>
<dbReference type="CDD" id="cd18794">
    <property type="entry name" value="SF2_C_RecQ"/>
    <property type="match status" value="1"/>
</dbReference>
<dbReference type="PANTHER" id="PTHR13710">
    <property type="entry name" value="DNA HELICASE RECQ FAMILY MEMBER"/>
    <property type="match status" value="1"/>
</dbReference>
<evidence type="ECO:0000256" key="6">
    <source>
        <dbReference type="ARBA" id="ARBA00022840"/>
    </source>
</evidence>
<dbReference type="GO" id="GO:0043138">
    <property type="term" value="F:3'-5' DNA helicase activity"/>
    <property type="evidence" value="ECO:0007669"/>
    <property type="project" value="UniProtKB-EC"/>
</dbReference>
<evidence type="ECO:0000256" key="10">
    <source>
        <dbReference type="ARBA" id="ARBA00034808"/>
    </source>
</evidence>
<dbReference type="InterPro" id="IPR036388">
    <property type="entry name" value="WH-like_DNA-bd_sf"/>
</dbReference>
<dbReference type="Pfam" id="PF00271">
    <property type="entry name" value="Helicase_C"/>
    <property type="match status" value="1"/>
</dbReference>
<dbReference type="Gene3D" id="3.40.50.300">
    <property type="entry name" value="P-loop containing nucleotide triphosphate hydrolases"/>
    <property type="match status" value="2"/>
</dbReference>
<dbReference type="SMART" id="SM00490">
    <property type="entry name" value="HELICc"/>
    <property type="match status" value="1"/>
</dbReference>
<dbReference type="SMART" id="SM00487">
    <property type="entry name" value="DEXDc"/>
    <property type="match status" value="1"/>
</dbReference>
<dbReference type="Proteomes" id="UP000677054">
    <property type="component" value="Unassembled WGS sequence"/>
</dbReference>
<gene>
    <name evidence="15" type="ORF">DSTB1V02_LOCUS2948</name>
</gene>
<comment type="catalytic activity">
    <reaction evidence="9">
        <text>Couples ATP hydrolysis with the unwinding of duplex DNA by translocating in the 3'-5' direction.</text>
        <dbReference type="EC" id="5.6.2.4"/>
    </reaction>
</comment>
<accession>A0A7R8X3B7</accession>
<evidence type="ECO:0000259" key="13">
    <source>
        <dbReference type="PROSITE" id="PS51192"/>
    </source>
</evidence>
<dbReference type="SUPFAM" id="SSF52540">
    <property type="entry name" value="P-loop containing nucleoside triphosphate hydrolases"/>
    <property type="match status" value="1"/>
</dbReference>
<dbReference type="EMBL" id="LR899869">
    <property type="protein sequence ID" value="CAD7243010.1"/>
    <property type="molecule type" value="Genomic_DNA"/>
</dbReference>
<feature type="domain" description="Helicase ATP-binding" evidence="13">
    <location>
        <begin position="1"/>
        <end position="169"/>
    </location>
</feature>
<dbReference type="InterPro" id="IPR018982">
    <property type="entry name" value="RQC_domain"/>
</dbReference>
<keyword evidence="8" id="KW-0413">Isomerase</keyword>
<evidence type="ECO:0000256" key="1">
    <source>
        <dbReference type="ARBA" id="ARBA00001947"/>
    </source>
</evidence>
<evidence type="ECO:0000256" key="3">
    <source>
        <dbReference type="ARBA" id="ARBA00022741"/>
    </source>
</evidence>
<name>A0A7R8X3B7_9CRUS</name>
<evidence type="ECO:0000256" key="2">
    <source>
        <dbReference type="ARBA" id="ARBA00005446"/>
    </source>
</evidence>
<dbReference type="InterPro" id="IPR027417">
    <property type="entry name" value="P-loop_NTPase"/>
</dbReference>
<dbReference type="GO" id="GO:0009378">
    <property type="term" value="F:four-way junction helicase activity"/>
    <property type="evidence" value="ECO:0007669"/>
    <property type="project" value="TreeGrafter"/>
</dbReference>
<dbReference type="EC" id="5.6.2.4" evidence="10"/>
<dbReference type="GO" id="GO:0003677">
    <property type="term" value="F:DNA binding"/>
    <property type="evidence" value="ECO:0007669"/>
    <property type="project" value="UniProtKB-KW"/>
</dbReference>
<dbReference type="InterPro" id="IPR010997">
    <property type="entry name" value="HRDC-like_sf"/>
</dbReference>
<dbReference type="Pfam" id="PF00270">
    <property type="entry name" value="DEAD"/>
    <property type="match status" value="1"/>
</dbReference>
<dbReference type="PROSITE" id="PS51192">
    <property type="entry name" value="HELICASE_ATP_BIND_1"/>
    <property type="match status" value="1"/>
</dbReference>
<dbReference type="GO" id="GO:0005694">
    <property type="term" value="C:chromosome"/>
    <property type="evidence" value="ECO:0007669"/>
    <property type="project" value="TreeGrafter"/>
</dbReference>
<feature type="compositionally biased region" description="Basic and acidic residues" evidence="11">
    <location>
        <begin position="759"/>
        <end position="770"/>
    </location>
</feature>
<evidence type="ECO:0000256" key="5">
    <source>
        <dbReference type="ARBA" id="ARBA00022806"/>
    </source>
</evidence>
<dbReference type="NCBIfam" id="TIGR00614">
    <property type="entry name" value="recQ_fam"/>
    <property type="match status" value="1"/>
</dbReference>
<dbReference type="GO" id="GO:0016787">
    <property type="term" value="F:hydrolase activity"/>
    <property type="evidence" value="ECO:0007669"/>
    <property type="project" value="UniProtKB-KW"/>
</dbReference>
<feature type="domain" description="Helicase C-terminal" evidence="14">
    <location>
        <begin position="198"/>
        <end position="351"/>
    </location>
</feature>
<dbReference type="SMART" id="SM00956">
    <property type="entry name" value="RQC"/>
    <property type="match status" value="1"/>
</dbReference>
<evidence type="ECO:0000256" key="4">
    <source>
        <dbReference type="ARBA" id="ARBA00022801"/>
    </source>
</evidence>
<evidence type="ECO:0000259" key="14">
    <source>
        <dbReference type="PROSITE" id="PS51194"/>
    </source>
</evidence>
<dbReference type="PROSITE" id="PS50967">
    <property type="entry name" value="HRDC"/>
    <property type="match status" value="1"/>
</dbReference>
<feature type="domain" description="HRDC" evidence="12">
    <location>
        <begin position="514"/>
        <end position="594"/>
    </location>
</feature>
<dbReference type="Gene3D" id="1.10.10.10">
    <property type="entry name" value="Winged helix-like DNA-binding domain superfamily/Winged helix DNA-binding domain"/>
    <property type="match status" value="1"/>
</dbReference>
<keyword evidence="7" id="KW-0238">DNA-binding</keyword>
<comment type="cofactor">
    <cofactor evidence="1">
        <name>Zn(2+)</name>
        <dbReference type="ChEBI" id="CHEBI:29105"/>
    </cofactor>
</comment>
<keyword evidence="6" id="KW-0067">ATP-binding</keyword>
<feature type="region of interest" description="Disordered" evidence="11">
    <location>
        <begin position="724"/>
        <end position="794"/>
    </location>
</feature>
<dbReference type="EMBL" id="CAJPEV010000352">
    <property type="protein sequence ID" value="CAG0884337.1"/>
    <property type="molecule type" value="Genomic_DNA"/>
</dbReference>
<comment type="similarity">
    <text evidence="2">Belongs to the helicase family. RecQ subfamily.</text>
</comment>
<dbReference type="SUPFAM" id="SSF47819">
    <property type="entry name" value="HRDC-like"/>
    <property type="match status" value="1"/>
</dbReference>
<dbReference type="InterPro" id="IPR002121">
    <property type="entry name" value="HRDC_dom"/>
</dbReference>
<dbReference type="GO" id="GO:0000724">
    <property type="term" value="P:double-strand break repair via homologous recombination"/>
    <property type="evidence" value="ECO:0007669"/>
    <property type="project" value="TreeGrafter"/>
</dbReference>
<evidence type="ECO:0000313" key="15">
    <source>
        <dbReference type="EMBL" id="CAD7243010.1"/>
    </source>
</evidence>
<dbReference type="AlphaFoldDB" id="A0A7R8X3B7"/>
<dbReference type="InterPro" id="IPR011545">
    <property type="entry name" value="DEAD/DEAH_box_helicase_dom"/>
</dbReference>
<sequence>MPEKRDQCVVMATGSGKSLCYQFPPVYTGQLGVVISPLISLMEDQVEALQVAGIEACFLGSAQGSSKKVLNQVWEGEMRLVYVTPEYVQEEMVQDGLLSKWHERIGITLIAIDEAHCISQWGHDFRSSYRCMGGLKKLFPDVPIIALTATATPDVIKDICSNLQMRDPLVTRTGFDRSNLHLEVSPKGVSVLSDLGHYLRDHHPYYGPTIIYCPTKKVTDTITTTLKSAGIQCVAYHAGKTIEQRKTAHREFIRDNVPVIVATIAFGMGIDKPDVRMVIHYGAPRDQESYYQEIGRAGRDGFPSKCHVFYSKADFAIYRLQQQWNGEVLSGRHDEKLDVGKEMHQMMKAIDACGGKTGLTIPMLLLRGSNSQRLKAQLQRHPLHGSGKEHSEAWWKALGSMLLCEGYLQQSSYLPSASTFALSTTHLSSKGEQFLKTYVEGSEFKLRINADMRMLQQSRVPALPVQSAVPVQPKLVTTSTNKKILPLMAINEWSQYFDECSNPVQMEVSVDQDDSCETELYSILVKVRNDMASEKGIAPYMVASNKSLLAAVRHRPSAVDQLEKVEGFNKVKVQMFGPAFVKKIVEYSKEKGLKLDIFAEEMQNGNKKVNVAGIVKQAEKVLTTTQICTYLMFWQEGKDVNEISKQSDAIRRGLPVDVRRLGVTPPLVDSITKIVRSEPINSDISKLTPIKQLCPEDVTWEQLKVAVALLSYKFIGQQLETDAYTGEESRDTTDRNSQSVTQEHIPKKEVGSKSQEQMHGQDEKQKRKLPEWLGSSDSKQAMEKKMKKNSLFKL</sequence>